<name>A0A6A6NEG5_HEVBR</name>
<dbReference type="InterPro" id="IPR005162">
    <property type="entry name" value="Retrotrans_gag_dom"/>
</dbReference>
<comment type="caution">
    <text evidence="2">The sequence shown here is derived from an EMBL/GenBank/DDBJ whole genome shotgun (WGS) entry which is preliminary data.</text>
</comment>
<dbReference type="EMBL" id="JAAGAX010000002">
    <property type="protein sequence ID" value="KAF2323509.1"/>
    <property type="molecule type" value="Genomic_DNA"/>
</dbReference>
<dbReference type="Pfam" id="PF03732">
    <property type="entry name" value="Retrotrans_gag"/>
    <property type="match status" value="1"/>
</dbReference>
<evidence type="ECO:0000313" key="2">
    <source>
        <dbReference type="EMBL" id="KAF2323509.1"/>
    </source>
</evidence>
<dbReference type="AlphaFoldDB" id="A0A6A6NEG5"/>
<proteinExistence type="predicted"/>
<organism evidence="2 3">
    <name type="scientific">Hevea brasiliensis</name>
    <name type="common">Para rubber tree</name>
    <name type="synonym">Siphonia brasiliensis</name>
    <dbReference type="NCBI Taxonomy" id="3981"/>
    <lineage>
        <taxon>Eukaryota</taxon>
        <taxon>Viridiplantae</taxon>
        <taxon>Streptophyta</taxon>
        <taxon>Embryophyta</taxon>
        <taxon>Tracheophyta</taxon>
        <taxon>Spermatophyta</taxon>
        <taxon>Magnoliopsida</taxon>
        <taxon>eudicotyledons</taxon>
        <taxon>Gunneridae</taxon>
        <taxon>Pentapetalae</taxon>
        <taxon>rosids</taxon>
        <taxon>fabids</taxon>
        <taxon>Malpighiales</taxon>
        <taxon>Euphorbiaceae</taxon>
        <taxon>Crotonoideae</taxon>
        <taxon>Micrandreae</taxon>
        <taxon>Hevea</taxon>
    </lineage>
</organism>
<gene>
    <name evidence="2" type="ORF">GH714_035847</name>
</gene>
<reference evidence="2 3" key="1">
    <citation type="journal article" date="2020" name="Mol. Plant">
        <title>The Chromosome-Based Rubber Tree Genome Provides New Insights into Spurge Genome Evolution and Rubber Biosynthesis.</title>
        <authorList>
            <person name="Liu J."/>
            <person name="Shi C."/>
            <person name="Shi C.C."/>
            <person name="Li W."/>
            <person name="Zhang Q.J."/>
            <person name="Zhang Y."/>
            <person name="Li K."/>
            <person name="Lu H.F."/>
            <person name="Shi C."/>
            <person name="Zhu S.T."/>
            <person name="Xiao Z.Y."/>
            <person name="Nan H."/>
            <person name="Yue Y."/>
            <person name="Zhu X.G."/>
            <person name="Wu Y."/>
            <person name="Hong X.N."/>
            <person name="Fan G.Y."/>
            <person name="Tong Y."/>
            <person name="Zhang D."/>
            <person name="Mao C.L."/>
            <person name="Liu Y.L."/>
            <person name="Hao S.J."/>
            <person name="Liu W.Q."/>
            <person name="Lv M.Q."/>
            <person name="Zhang H.B."/>
            <person name="Liu Y."/>
            <person name="Hu-Tang G.R."/>
            <person name="Wang J.P."/>
            <person name="Wang J.H."/>
            <person name="Sun Y.H."/>
            <person name="Ni S.B."/>
            <person name="Chen W.B."/>
            <person name="Zhang X.C."/>
            <person name="Jiao Y.N."/>
            <person name="Eichler E.E."/>
            <person name="Li G.H."/>
            <person name="Liu X."/>
            <person name="Gao L.Z."/>
        </authorList>
    </citation>
    <scope>NUCLEOTIDE SEQUENCE [LARGE SCALE GENOMIC DNA]</scope>
    <source>
        <strain evidence="3">cv. GT1</strain>
        <tissue evidence="2">Leaf</tissue>
    </source>
</reference>
<evidence type="ECO:0000313" key="3">
    <source>
        <dbReference type="Proteomes" id="UP000467840"/>
    </source>
</evidence>
<dbReference type="Proteomes" id="UP000467840">
    <property type="component" value="Chromosome 11"/>
</dbReference>
<accession>A0A6A6NEG5</accession>
<sequence>MLNLEAVASDMEELAESLKSITISHNSLVGAVDDIKEDVRETVKIIQGKLKMVPMYLTEDAKLWWRTKVEETILGQCSIASWDDFKREFKAQFYPENVAYNTRCKLNDLQQTGSIREYVAAFLFSCIWGRQLARALEMSPNL</sequence>
<feature type="domain" description="Retrotransposon gag" evidence="1">
    <location>
        <begin position="51"/>
        <end position="122"/>
    </location>
</feature>
<protein>
    <recommendedName>
        <fullName evidence="1">Retrotransposon gag domain-containing protein</fullName>
    </recommendedName>
</protein>
<evidence type="ECO:0000259" key="1">
    <source>
        <dbReference type="Pfam" id="PF03732"/>
    </source>
</evidence>
<keyword evidence="3" id="KW-1185">Reference proteome</keyword>